<dbReference type="Proteomes" id="UP000054532">
    <property type="component" value="Unassembled WGS sequence"/>
</dbReference>
<sequence length="89" mass="10556">MAFLKTNRDWKSNEVASYRRRLFLSLRDTRRMVERQLLKAQGPHEKRLGAQKAVMFEGADPVWVYQYFRARRGNEGPRNLPSLGMDRTE</sequence>
<accession>W2MDK9</accession>
<gene>
    <name evidence="1" type="ORF">L914_19045</name>
</gene>
<evidence type="ECO:0000313" key="1">
    <source>
        <dbReference type="EMBL" id="ETM33743.1"/>
    </source>
</evidence>
<organism evidence="1">
    <name type="scientific">Phytophthora nicotianae</name>
    <name type="common">Potato buckeye rot agent</name>
    <name type="synonym">Phytophthora parasitica</name>
    <dbReference type="NCBI Taxonomy" id="4792"/>
    <lineage>
        <taxon>Eukaryota</taxon>
        <taxon>Sar</taxon>
        <taxon>Stramenopiles</taxon>
        <taxon>Oomycota</taxon>
        <taxon>Peronosporomycetes</taxon>
        <taxon>Peronosporales</taxon>
        <taxon>Peronosporaceae</taxon>
        <taxon>Phytophthora</taxon>
    </lineage>
</organism>
<dbReference type="AlphaFoldDB" id="W2MDK9"/>
<protein>
    <submittedName>
        <fullName evidence="1">Uncharacterized protein</fullName>
    </submittedName>
</protein>
<reference evidence="1" key="1">
    <citation type="submission" date="2013-11" db="EMBL/GenBank/DDBJ databases">
        <title>The Genome Sequence of Phytophthora parasitica IAC_01/95.</title>
        <authorList>
            <consortium name="The Broad Institute Genomics Platform"/>
            <person name="Russ C."/>
            <person name="Tyler B."/>
            <person name="Panabieres F."/>
            <person name="Shan W."/>
            <person name="Tripathy S."/>
            <person name="Grunwald N."/>
            <person name="Machado M."/>
            <person name="Johnson C.S."/>
            <person name="Arredondo F."/>
            <person name="Hong C."/>
            <person name="Coffey M."/>
            <person name="Young S.K."/>
            <person name="Zeng Q."/>
            <person name="Gargeya S."/>
            <person name="Fitzgerald M."/>
            <person name="Abouelleil A."/>
            <person name="Alvarado L."/>
            <person name="Chapman S.B."/>
            <person name="Gainer-Dewar J."/>
            <person name="Goldberg J."/>
            <person name="Griggs A."/>
            <person name="Gujja S."/>
            <person name="Hansen M."/>
            <person name="Howarth C."/>
            <person name="Imamovic A."/>
            <person name="Ireland A."/>
            <person name="Larimer J."/>
            <person name="McCowan C."/>
            <person name="Murphy C."/>
            <person name="Pearson M."/>
            <person name="Poon T.W."/>
            <person name="Priest M."/>
            <person name="Roberts A."/>
            <person name="Saif S."/>
            <person name="Shea T."/>
            <person name="Sykes S."/>
            <person name="Wortman J."/>
            <person name="Nusbaum C."/>
            <person name="Birren B."/>
        </authorList>
    </citation>
    <scope>NUCLEOTIDE SEQUENCE [LARGE SCALE GENOMIC DNA]</scope>
    <source>
        <strain evidence="1">IAC_01/95</strain>
    </source>
</reference>
<name>W2MDK9_PHYNI</name>
<proteinExistence type="predicted"/>
<dbReference type="EMBL" id="KI695946">
    <property type="protein sequence ID" value="ETM33743.1"/>
    <property type="molecule type" value="Genomic_DNA"/>
</dbReference>